<evidence type="ECO:0000313" key="12">
    <source>
        <dbReference type="EMBL" id="OUP54520.1"/>
    </source>
</evidence>
<feature type="binding site" evidence="11">
    <location>
        <position position="46"/>
    </location>
    <ligand>
        <name>substrate</name>
    </ligand>
</feature>
<evidence type="ECO:0000313" key="13">
    <source>
        <dbReference type="Proteomes" id="UP000195897"/>
    </source>
</evidence>
<keyword evidence="6 11" id="KW-0547">Nucleotide-binding</keyword>
<comment type="caution">
    <text evidence="12">The sequence shown here is derived from an EMBL/GenBank/DDBJ whole genome shotgun (WGS) entry which is preliminary data.</text>
</comment>
<dbReference type="InterPro" id="IPR000417">
    <property type="entry name" value="Hyethyz_kinase"/>
</dbReference>
<sequence length="277" mass="28922">MDLTYQAGALCDVLRDRQPIIHCITNYVTINDCANAALAIGASPIMADSPEEADAVTTHAQALVLNIGQLSPRKLDAMLLAGAQANRMGIPVVLDPVGVGVSALRTSAVRQLLETVHISILRCNRSEAACIYGMHVNQHGIDSDHSISISDGEALARALAARYHCTVALTGETDLVANAFHLYRLEGGHKMLSRVTGMGCIATVLCAAFAAASDDHLPAAIAALGAISAAGEIAFEKAGHLGTGSFHIAVIDALSQMDAQTLSSHLKLTEVSHADTQ</sequence>
<evidence type="ECO:0000256" key="2">
    <source>
        <dbReference type="ARBA" id="ARBA00001946"/>
    </source>
</evidence>
<feature type="binding site" evidence="11">
    <location>
        <position position="170"/>
    </location>
    <ligand>
        <name>ATP</name>
        <dbReference type="ChEBI" id="CHEBI:30616"/>
    </ligand>
</feature>
<dbReference type="GO" id="GO:0005524">
    <property type="term" value="F:ATP binding"/>
    <property type="evidence" value="ECO:0007669"/>
    <property type="project" value="UniProtKB-UniRule"/>
</dbReference>
<comment type="function">
    <text evidence="11">Catalyzes the phosphorylation of the hydroxyl group of 4-methyl-5-beta-hydroxyethylthiazole (THZ).</text>
</comment>
<evidence type="ECO:0000256" key="11">
    <source>
        <dbReference type="HAMAP-Rule" id="MF_00228"/>
    </source>
</evidence>
<dbReference type="HAMAP" id="MF_00228">
    <property type="entry name" value="Thz_kinase"/>
    <property type="match status" value="1"/>
</dbReference>
<dbReference type="EC" id="2.7.1.50" evidence="11"/>
<comment type="similarity">
    <text evidence="11">Belongs to the Thz kinase family.</text>
</comment>
<keyword evidence="7 11" id="KW-0418">Kinase</keyword>
<keyword evidence="8 11" id="KW-0067">ATP-binding</keyword>
<dbReference type="GO" id="GO:0000287">
    <property type="term" value="F:magnesium ion binding"/>
    <property type="evidence" value="ECO:0007669"/>
    <property type="project" value="UniProtKB-UniRule"/>
</dbReference>
<keyword evidence="4 11" id="KW-0808">Transferase</keyword>
<evidence type="ECO:0000256" key="9">
    <source>
        <dbReference type="ARBA" id="ARBA00022842"/>
    </source>
</evidence>
<feature type="binding site" evidence="11">
    <location>
        <position position="197"/>
    </location>
    <ligand>
        <name>substrate</name>
    </ligand>
</feature>
<evidence type="ECO:0000256" key="6">
    <source>
        <dbReference type="ARBA" id="ARBA00022741"/>
    </source>
</evidence>
<feature type="binding site" evidence="11">
    <location>
        <position position="122"/>
    </location>
    <ligand>
        <name>ATP</name>
        <dbReference type="ChEBI" id="CHEBI:30616"/>
    </ligand>
</feature>
<organism evidence="12 13">
    <name type="scientific">Butyricicoccus pullicaecorum</name>
    <dbReference type="NCBI Taxonomy" id="501571"/>
    <lineage>
        <taxon>Bacteria</taxon>
        <taxon>Bacillati</taxon>
        <taxon>Bacillota</taxon>
        <taxon>Clostridia</taxon>
        <taxon>Eubacteriales</taxon>
        <taxon>Butyricicoccaceae</taxon>
        <taxon>Butyricicoccus</taxon>
    </lineage>
</organism>
<dbReference type="Proteomes" id="UP000195897">
    <property type="component" value="Unassembled WGS sequence"/>
</dbReference>
<protein>
    <recommendedName>
        <fullName evidence="11">Hydroxyethylthiazole kinase</fullName>
        <ecNumber evidence="11">2.7.1.50</ecNumber>
    </recommendedName>
    <alternativeName>
        <fullName evidence="11">4-methyl-5-beta-hydroxyethylthiazole kinase</fullName>
        <shortName evidence="11">TH kinase</shortName>
        <shortName evidence="11">Thz kinase</shortName>
    </alternativeName>
</protein>
<comment type="catalytic activity">
    <reaction evidence="1 11">
        <text>5-(2-hydroxyethyl)-4-methylthiazole + ATP = 4-methyl-5-(2-phosphooxyethyl)-thiazole + ADP + H(+)</text>
        <dbReference type="Rhea" id="RHEA:24212"/>
        <dbReference type="ChEBI" id="CHEBI:15378"/>
        <dbReference type="ChEBI" id="CHEBI:17957"/>
        <dbReference type="ChEBI" id="CHEBI:30616"/>
        <dbReference type="ChEBI" id="CHEBI:58296"/>
        <dbReference type="ChEBI" id="CHEBI:456216"/>
        <dbReference type="EC" id="2.7.1.50"/>
    </reaction>
</comment>
<dbReference type="UniPathway" id="UPA00060">
    <property type="reaction ID" value="UER00139"/>
</dbReference>
<reference evidence="13" key="1">
    <citation type="submission" date="2017-04" db="EMBL/GenBank/DDBJ databases">
        <title>Function of individual gut microbiota members based on whole genome sequencing of pure cultures obtained from chicken caecum.</title>
        <authorList>
            <person name="Medvecky M."/>
            <person name="Cejkova D."/>
            <person name="Polansky O."/>
            <person name="Karasova D."/>
            <person name="Kubasova T."/>
            <person name="Cizek A."/>
            <person name="Rychlik I."/>
        </authorList>
    </citation>
    <scope>NUCLEOTIDE SEQUENCE [LARGE SCALE GENOMIC DNA]</scope>
    <source>
        <strain evidence="13">An180</strain>
    </source>
</reference>
<evidence type="ECO:0000256" key="4">
    <source>
        <dbReference type="ARBA" id="ARBA00022679"/>
    </source>
</evidence>
<dbReference type="Gene3D" id="3.40.1190.20">
    <property type="match status" value="1"/>
</dbReference>
<proteinExistence type="inferred from homology"/>
<dbReference type="GO" id="GO:0009229">
    <property type="term" value="P:thiamine diphosphate biosynthetic process"/>
    <property type="evidence" value="ECO:0007669"/>
    <property type="project" value="UniProtKB-UniRule"/>
</dbReference>
<evidence type="ECO:0000256" key="1">
    <source>
        <dbReference type="ARBA" id="ARBA00001771"/>
    </source>
</evidence>
<gene>
    <name evidence="11" type="primary">thiM</name>
    <name evidence="12" type="ORF">B5F17_01060</name>
</gene>
<dbReference type="GO" id="GO:0004417">
    <property type="term" value="F:hydroxyethylthiazole kinase activity"/>
    <property type="evidence" value="ECO:0007669"/>
    <property type="project" value="UniProtKB-UniRule"/>
</dbReference>
<dbReference type="Pfam" id="PF02110">
    <property type="entry name" value="HK"/>
    <property type="match status" value="1"/>
</dbReference>
<dbReference type="PIRSF" id="PIRSF000513">
    <property type="entry name" value="Thz_kinase"/>
    <property type="match status" value="1"/>
</dbReference>
<dbReference type="SUPFAM" id="SSF53613">
    <property type="entry name" value="Ribokinase-like"/>
    <property type="match status" value="1"/>
</dbReference>
<keyword evidence="10 11" id="KW-0784">Thiamine biosynthesis</keyword>
<dbReference type="GO" id="GO:0009228">
    <property type="term" value="P:thiamine biosynthetic process"/>
    <property type="evidence" value="ECO:0007669"/>
    <property type="project" value="UniProtKB-KW"/>
</dbReference>
<name>A0A1Y4LF51_9FIRM</name>
<comment type="pathway">
    <text evidence="3 11">Cofactor biosynthesis; thiamine diphosphate biosynthesis; 4-methyl-5-(2-phosphoethyl)-thiazole from 5-(2-hydroxyethyl)-4-methylthiazole: step 1/1.</text>
</comment>
<evidence type="ECO:0000256" key="5">
    <source>
        <dbReference type="ARBA" id="ARBA00022723"/>
    </source>
</evidence>
<keyword evidence="9 11" id="KW-0460">Magnesium</keyword>
<dbReference type="InterPro" id="IPR029056">
    <property type="entry name" value="Ribokinase-like"/>
</dbReference>
<dbReference type="CDD" id="cd01170">
    <property type="entry name" value="THZ_kinase"/>
    <property type="match status" value="1"/>
</dbReference>
<comment type="cofactor">
    <cofactor evidence="2 11">
        <name>Mg(2+)</name>
        <dbReference type="ChEBI" id="CHEBI:18420"/>
    </cofactor>
</comment>
<evidence type="ECO:0000256" key="3">
    <source>
        <dbReference type="ARBA" id="ARBA00004868"/>
    </source>
</evidence>
<evidence type="ECO:0000256" key="7">
    <source>
        <dbReference type="ARBA" id="ARBA00022777"/>
    </source>
</evidence>
<dbReference type="PRINTS" id="PR01099">
    <property type="entry name" value="HYETHTZKNASE"/>
</dbReference>
<dbReference type="EMBL" id="NFKK01000001">
    <property type="protein sequence ID" value="OUP54520.1"/>
    <property type="molecule type" value="Genomic_DNA"/>
</dbReference>
<dbReference type="RefSeq" id="WP_087369949.1">
    <property type="nucleotide sequence ID" value="NZ_NFKK01000001.1"/>
</dbReference>
<dbReference type="NCBIfam" id="NF006830">
    <property type="entry name" value="PRK09355.1"/>
    <property type="match status" value="1"/>
</dbReference>
<accession>A0A1Y4LF51</accession>
<keyword evidence="5 11" id="KW-0479">Metal-binding</keyword>
<evidence type="ECO:0000256" key="10">
    <source>
        <dbReference type="ARBA" id="ARBA00022977"/>
    </source>
</evidence>
<dbReference type="AlphaFoldDB" id="A0A1Y4LF51"/>
<evidence type="ECO:0000256" key="8">
    <source>
        <dbReference type="ARBA" id="ARBA00022840"/>
    </source>
</evidence>